<protein>
    <recommendedName>
        <fullName evidence="2">3-methyl-2-oxobutanoate dehydrogenase (2-methylpropanoyl-transferring)</fullName>
        <ecNumber evidence="2">1.2.4.4</ecNumber>
    </recommendedName>
</protein>
<sequence length="232" mass="25451">MGLEAEYSRERVFNTPLCEQGLVGFGIGMAAMGHTAIAEVQFADYILPAYDQIVNEAAKYNYRSGGQHSAGKLTIRAPCMGVGHGALYHSQSVEQLFMGVPGLKVVIPRSPIQAKGLLLSSIRDPDPVIFLEPKILYRSSLIDLRTILPWDRETVVESVRKTGRCVIVHEAPVTAGVGAEISAHVQKEAFLNLEAPVERVGGWDTPFPHVHESFYKPGPTRILDALVRTLTY</sequence>
<evidence type="ECO:0000259" key="5">
    <source>
        <dbReference type="SMART" id="SM00861"/>
    </source>
</evidence>
<feature type="domain" description="Transketolase-like pyrimidine-binding" evidence="5">
    <location>
        <begin position="1"/>
        <end position="139"/>
    </location>
</feature>
<dbReference type="InterPro" id="IPR033248">
    <property type="entry name" value="Transketolase_C"/>
</dbReference>
<dbReference type="Gene3D" id="3.40.50.970">
    <property type="match status" value="1"/>
</dbReference>
<organism evidence="6 7">
    <name type="scientific">Ceraceosorus bombacis</name>
    <dbReference type="NCBI Taxonomy" id="401625"/>
    <lineage>
        <taxon>Eukaryota</taxon>
        <taxon>Fungi</taxon>
        <taxon>Dikarya</taxon>
        <taxon>Basidiomycota</taxon>
        <taxon>Ustilaginomycotina</taxon>
        <taxon>Exobasidiomycetes</taxon>
        <taxon>Ceraceosorales</taxon>
        <taxon>Ceraceosoraceae</taxon>
        <taxon>Ceraceosorus</taxon>
    </lineage>
</organism>
<comment type="cofactor">
    <cofactor evidence="1">
        <name>thiamine diphosphate</name>
        <dbReference type="ChEBI" id="CHEBI:58937"/>
    </cofactor>
</comment>
<evidence type="ECO:0000256" key="1">
    <source>
        <dbReference type="ARBA" id="ARBA00001964"/>
    </source>
</evidence>
<dbReference type="Proteomes" id="UP000054845">
    <property type="component" value="Unassembled WGS sequence"/>
</dbReference>
<accession>A0A0P1BFI4</accession>
<dbReference type="EMBL" id="CCYA01000250">
    <property type="protein sequence ID" value="CEH14905.1"/>
    <property type="molecule type" value="Genomic_DNA"/>
</dbReference>
<proteinExistence type="predicted"/>
<evidence type="ECO:0000313" key="7">
    <source>
        <dbReference type="Proteomes" id="UP000054845"/>
    </source>
</evidence>
<evidence type="ECO:0000256" key="2">
    <source>
        <dbReference type="ARBA" id="ARBA00012277"/>
    </source>
</evidence>
<dbReference type="SMART" id="SM00861">
    <property type="entry name" value="Transket_pyr"/>
    <property type="match status" value="1"/>
</dbReference>
<dbReference type="PANTHER" id="PTHR42980">
    <property type="entry name" value="2-OXOISOVALERATE DEHYDROGENASE SUBUNIT BETA-RELATED"/>
    <property type="match status" value="1"/>
</dbReference>
<name>A0A0P1BFI4_9BASI</name>
<dbReference type="InterPro" id="IPR009014">
    <property type="entry name" value="Transketo_C/PFOR_II"/>
</dbReference>
<evidence type="ECO:0000256" key="4">
    <source>
        <dbReference type="ARBA" id="ARBA00051764"/>
    </source>
</evidence>
<dbReference type="GO" id="GO:0006091">
    <property type="term" value="P:generation of precursor metabolites and energy"/>
    <property type="evidence" value="ECO:0007669"/>
    <property type="project" value="UniProtKB-ARBA"/>
</dbReference>
<keyword evidence="3" id="KW-0560">Oxidoreductase</keyword>
<dbReference type="SUPFAM" id="SSF52922">
    <property type="entry name" value="TK C-terminal domain-like"/>
    <property type="match status" value="1"/>
</dbReference>
<dbReference type="Gene3D" id="3.40.50.920">
    <property type="match status" value="1"/>
</dbReference>
<dbReference type="FunFam" id="3.40.50.970:FF:000001">
    <property type="entry name" value="Pyruvate dehydrogenase E1 beta subunit"/>
    <property type="match status" value="1"/>
</dbReference>
<dbReference type="AlphaFoldDB" id="A0A0P1BFI4"/>
<comment type="catalytic activity">
    <reaction evidence="4">
        <text>N(6)-[(R)-lipoyl]-L-lysyl-[protein] + 3-methyl-2-oxobutanoate + H(+) = N(6)-[(R)-S(8)-2-methylpropanoyldihydrolipoyl]-L-lysyl-[protein] + CO2</text>
        <dbReference type="Rhea" id="RHEA:13457"/>
        <dbReference type="Rhea" id="RHEA-COMP:10474"/>
        <dbReference type="Rhea" id="RHEA-COMP:10497"/>
        <dbReference type="ChEBI" id="CHEBI:11851"/>
        <dbReference type="ChEBI" id="CHEBI:15378"/>
        <dbReference type="ChEBI" id="CHEBI:16526"/>
        <dbReference type="ChEBI" id="CHEBI:83099"/>
        <dbReference type="ChEBI" id="CHEBI:83142"/>
        <dbReference type="EC" id="1.2.4.4"/>
    </reaction>
    <physiologicalReaction direction="left-to-right" evidence="4">
        <dbReference type="Rhea" id="RHEA:13458"/>
    </physiologicalReaction>
</comment>
<dbReference type="EC" id="1.2.4.4" evidence="2"/>
<dbReference type="InterPro" id="IPR005475">
    <property type="entry name" value="Transketolase-like_Pyr-bd"/>
</dbReference>
<dbReference type="GO" id="GO:0007584">
    <property type="term" value="P:response to nutrient"/>
    <property type="evidence" value="ECO:0007669"/>
    <property type="project" value="TreeGrafter"/>
</dbReference>
<dbReference type="GO" id="GO:0009083">
    <property type="term" value="P:branched-chain amino acid catabolic process"/>
    <property type="evidence" value="ECO:0007669"/>
    <property type="project" value="TreeGrafter"/>
</dbReference>
<evidence type="ECO:0000256" key="3">
    <source>
        <dbReference type="ARBA" id="ARBA00023002"/>
    </source>
</evidence>
<dbReference type="InterPro" id="IPR029061">
    <property type="entry name" value="THDP-binding"/>
</dbReference>
<dbReference type="Pfam" id="PF02779">
    <property type="entry name" value="Transket_pyr"/>
    <property type="match status" value="1"/>
</dbReference>
<reference evidence="6 7" key="1">
    <citation type="submission" date="2014-09" db="EMBL/GenBank/DDBJ databases">
        <authorList>
            <person name="Magalhaes I.L.F."/>
            <person name="Oliveira U."/>
            <person name="Santos F.R."/>
            <person name="Vidigal T.H.D.A."/>
            <person name="Brescovit A.D."/>
            <person name="Santos A.J."/>
        </authorList>
    </citation>
    <scope>NUCLEOTIDE SEQUENCE [LARGE SCALE GENOMIC DNA]</scope>
</reference>
<evidence type="ECO:0000313" key="6">
    <source>
        <dbReference type="EMBL" id="CEH14905.1"/>
    </source>
</evidence>
<dbReference type="PANTHER" id="PTHR42980:SF1">
    <property type="entry name" value="2-OXOISOVALERATE DEHYDROGENASE SUBUNIT BETA, MITOCHONDRIAL"/>
    <property type="match status" value="1"/>
</dbReference>
<dbReference type="STRING" id="401625.A0A0P1BFI4"/>
<dbReference type="OrthoDB" id="878at2759"/>
<dbReference type="Pfam" id="PF02780">
    <property type="entry name" value="Transketolase_C"/>
    <property type="match status" value="1"/>
</dbReference>
<dbReference type="SUPFAM" id="SSF52518">
    <property type="entry name" value="Thiamin diphosphate-binding fold (THDP-binding)"/>
    <property type="match status" value="1"/>
</dbReference>
<dbReference type="GO" id="GO:0003863">
    <property type="term" value="F:branched-chain 2-oxo acid dehydrogenase activity"/>
    <property type="evidence" value="ECO:0007669"/>
    <property type="project" value="UniProtKB-EC"/>
</dbReference>
<keyword evidence="7" id="KW-1185">Reference proteome</keyword>